<keyword evidence="2" id="KW-1185">Reference proteome</keyword>
<dbReference type="Gene3D" id="3.40.50.10110">
    <property type="entry name" value="DNA polymerase III subunit chi"/>
    <property type="match status" value="1"/>
</dbReference>
<dbReference type="RefSeq" id="WP_046141493.1">
    <property type="nucleotide sequence ID" value="NZ_LAJG01000005.1"/>
</dbReference>
<dbReference type="GO" id="GO:0006260">
    <property type="term" value="P:DNA replication"/>
    <property type="evidence" value="ECO:0007669"/>
    <property type="project" value="InterPro"/>
</dbReference>
<evidence type="ECO:0000313" key="2">
    <source>
        <dbReference type="Proteomes" id="UP000033514"/>
    </source>
</evidence>
<sequence>MAEVLFYHLEVRPLESVLPQLLEKTIERGWRAVVETGSRERAENLDTLLWTYRDDSFLPHGLAGEETDGHQPILLATDESNPNGATVRFFVDRAVPQSTEGYNRIVYMFSGLDPEAVAEARQAWRTLRDGNDVTYWQQEADGRWVKKA</sequence>
<gene>
    <name evidence="1" type="ORF">VW35_03070</name>
</gene>
<accession>A0A0F5LG31</accession>
<dbReference type="STRING" id="361041.VW35_03070"/>
<dbReference type="PATRIC" id="fig|361041.3.peg.4011"/>
<proteinExistence type="predicted"/>
<reference evidence="1 2" key="1">
    <citation type="submission" date="2015-03" db="EMBL/GenBank/DDBJ databases">
        <authorList>
            <person name="Hassan Y.I."/>
            <person name="Lepp D."/>
            <person name="Zhou T."/>
        </authorList>
    </citation>
    <scope>NUCLEOTIDE SEQUENCE [LARGE SCALE GENOMIC DNA]</scope>
    <source>
        <strain evidence="1 2">GH2-10</strain>
    </source>
</reference>
<dbReference type="NCBIfam" id="NF004347">
    <property type="entry name" value="PRK05728.1-4"/>
    <property type="match status" value="1"/>
</dbReference>
<evidence type="ECO:0000313" key="1">
    <source>
        <dbReference type="EMBL" id="KKB81149.1"/>
    </source>
</evidence>
<dbReference type="SUPFAM" id="SSF102400">
    <property type="entry name" value="DNA polymerase III chi subunit"/>
    <property type="match status" value="1"/>
</dbReference>
<organism evidence="1 2">
    <name type="scientific">Devosia soli</name>
    <dbReference type="NCBI Taxonomy" id="361041"/>
    <lineage>
        <taxon>Bacteria</taxon>
        <taxon>Pseudomonadati</taxon>
        <taxon>Pseudomonadota</taxon>
        <taxon>Alphaproteobacteria</taxon>
        <taxon>Hyphomicrobiales</taxon>
        <taxon>Devosiaceae</taxon>
        <taxon>Devosia</taxon>
    </lineage>
</organism>
<dbReference type="PANTHER" id="PTHR38767">
    <property type="entry name" value="DNA POLYMERASE III SUBUNIT CHI"/>
    <property type="match status" value="1"/>
</dbReference>
<protein>
    <submittedName>
        <fullName evidence="1">DNA polymerase III subunit chi</fullName>
    </submittedName>
</protein>
<name>A0A0F5LG31_9HYPH</name>
<dbReference type="InterPro" id="IPR007459">
    <property type="entry name" value="DNA_pol3_chi"/>
</dbReference>
<dbReference type="OrthoDB" id="9795973at2"/>
<dbReference type="EMBL" id="LAJG01000005">
    <property type="protein sequence ID" value="KKB81149.1"/>
    <property type="molecule type" value="Genomic_DNA"/>
</dbReference>
<dbReference type="AlphaFoldDB" id="A0A0F5LG31"/>
<comment type="caution">
    <text evidence="1">The sequence shown here is derived from an EMBL/GenBank/DDBJ whole genome shotgun (WGS) entry which is preliminary data.</text>
</comment>
<dbReference type="GO" id="GO:0032298">
    <property type="term" value="P:positive regulation of DNA-templated DNA replication initiation"/>
    <property type="evidence" value="ECO:0007669"/>
    <property type="project" value="TreeGrafter"/>
</dbReference>
<dbReference type="PANTHER" id="PTHR38767:SF1">
    <property type="entry name" value="DNA POLYMERASE III SUBUNIT CHI"/>
    <property type="match status" value="1"/>
</dbReference>
<dbReference type="Pfam" id="PF04364">
    <property type="entry name" value="DNA_pol3_chi"/>
    <property type="match status" value="1"/>
</dbReference>
<dbReference type="Proteomes" id="UP000033514">
    <property type="component" value="Unassembled WGS sequence"/>
</dbReference>
<dbReference type="GO" id="GO:0003677">
    <property type="term" value="F:DNA binding"/>
    <property type="evidence" value="ECO:0007669"/>
    <property type="project" value="InterPro"/>
</dbReference>
<dbReference type="InterPro" id="IPR036768">
    <property type="entry name" value="PolIII_chi_sf"/>
</dbReference>
<dbReference type="GO" id="GO:0003887">
    <property type="term" value="F:DNA-directed DNA polymerase activity"/>
    <property type="evidence" value="ECO:0007669"/>
    <property type="project" value="InterPro"/>
</dbReference>